<name>A0A7R8WQS9_9CRUS</name>
<evidence type="ECO:0000256" key="1">
    <source>
        <dbReference type="SAM" id="MobiDB-lite"/>
    </source>
</evidence>
<feature type="region of interest" description="Disordered" evidence="1">
    <location>
        <begin position="142"/>
        <end position="192"/>
    </location>
</feature>
<dbReference type="AlphaFoldDB" id="A0A7R8WQS9"/>
<proteinExistence type="predicted"/>
<organism evidence="2">
    <name type="scientific">Cyprideis torosa</name>
    <dbReference type="NCBI Taxonomy" id="163714"/>
    <lineage>
        <taxon>Eukaryota</taxon>
        <taxon>Metazoa</taxon>
        <taxon>Ecdysozoa</taxon>
        <taxon>Arthropoda</taxon>
        <taxon>Crustacea</taxon>
        <taxon>Oligostraca</taxon>
        <taxon>Ostracoda</taxon>
        <taxon>Podocopa</taxon>
        <taxon>Podocopida</taxon>
        <taxon>Cytherocopina</taxon>
        <taxon>Cytheroidea</taxon>
        <taxon>Cytherideidae</taxon>
        <taxon>Cyprideis</taxon>
    </lineage>
</organism>
<sequence length="192" mass="21050">MTGTKYPRVFPPLLPPFPCPEALPWIRGESPVSQLSIEEDNSSDGVLRCEALIEQPRATLENSFMEHPAFPAPFPAYTFVLRDCRSKSRQLPISAEFSSNHGAAAWLWDVGALVSSRLFRSCWSYPPYGRQGFPPYPSPSSCSSFSVDVPFAQPPPPPHRMSATALPSSPSDVPASKKPSSSTQEPKKSSQQ</sequence>
<reference evidence="2" key="1">
    <citation type="submission" date="2020-11" db="EMBL/GenBank/DDBJ databases">
        <authorList>
            <person name="Tran Van P."/>
        </authorList>
    </citation>
    <scope>NUCLEOTIDE SEQUENCE</scope>
</reference>
<dbReference type="EMBL" id="OB666134">
    <property type="protein sequence ID" value="CAD7233366.1"/>
    <property type="molecule type" value="Genomic_DNA"/>
</dbReference>
<evidence type="ECO:0000313" key="2">
    <source>
        <dbReference type="EMBL" id="CAD7233366.1"/>
    </source>
</evidence>
<protein>
    <submittedName>
        <fullName evidence="2">Uncharacterized protein</fullName>
    </submittedName>
</protein>
<accession>A0A7R8WQS9</accession>
<gene>
    <name evidence="2" type="ORF">CTOB1V02_LOCUS11188</name>
</gene>